<evidence type="ECO:0000256" key="3">
    <source>
        <dbReference type="ARBA" id="ARBA00022723"/>
    </source>
</evidence>
<protein>
    <recommendedName>
        <fullName evidence="1">proline--tRNA ligase</fullName>
        <ecNumber evidence="1">6.1.1.15</ecNumber>
    </recommendedName>
    <alternativeName>
        <fullName evidence="8">Prolyl-tRNA synthetase</fullName>
    </alternativeName>
</protein>
<evidence type="ECO:0000256" key="5">
    <source>
        <dbReference type="ARBA" id="ARBA00022840"/>
    </source>
</evidence>
<comment type="caution">
    <text evidence="11">The sequence shown here is derived from an EMBL/GenBank/DDBJ whole genome shotgun (WGS) entry which is preliminary data.</text>
</comment>
<keyword evidence="5" id="KW-0067">ATP-binding</keyword>
<dbReference type="Proteomes" id="UP001651158">
    <property type="component" value="Unassembled WGS sequence"/>
</dbReference>
<keyword evidence="12" id="KW-1185">Reference proteome</keyword>
<evidence type="ECO:0000256" key="8">
    <source>
        <dbReference type="ARBA" id="ARBA00029731"/>
    </source>
</evidence>
<dbReference type="PANTHER" id="PTHR42753:SF2">
    <property type="entry name" value="PROLINE--TRNA LIGASE"/>
    <property type="match status" value="1"/>
</dbReference>
<dbReference type="SUPFAM" id="SSF55681">
    <property type="entry name" value="Class II aaRS and biotin synthetases"/>
    <property type="match status" value="1"/>
</dbReference>
<evidence type="ECO:0000313" key="11">
    <source>
        <dbReference type="EMBL" id="KAL5107452.1"/>
    </source>
</evidence>
<dbReference type="InterPro" id="IPR002316">
    <property type="entry name" value="Pro-tRNA-ligase_IIa"/>
</dbReference>
<dbReference type="Gene3D" id="3.30.930.10">
    <property type="entry name" value="Bira Bifunctional Protein, Domain 2"/>
    <property type="match status" value="1"/>
</dbReference>
<evidence type="ECO:0000256" key="2">
    <source>
        <dbReference type="ARBA" id="ARBA00022598"/>
    </source>
</evidence>
<keyword evidence="6" id="KW-0648">Protein biosynthesis</keyword>
<dbReference type="InterPro" id="IPR002314">
    <property type="entry name" value="aa-tRNA-synt_IIb"/>
</dbReference>
<dbReference type="Pfam" id="PF00587">
    <property type="entry name" value="tRNA-synt_2b"/>
    <property type="match status" value="1"/>
</dbReference>
<dbReference type="InterPro" id="IPR050062">
    <property type="entry name" value="Pro-tRNA_synthetase"/>
</dbReference>
<dbReference type="EMBL" id="JAKROA010000004">
    <property type="protein sequence ID" value="KAL5107452.1"/>
    <property type="molecule type" value="Genomic_DNA"/>
</dbReference>
<proteinExistence type="predicted"/>
<evidence type="ECO:0000313" key="12">
    <source>
        <dbReference type="Proteomes" id="UP001651158"/>
    </source>
</evidence>
<reference evidence="11 12" key="1">
    <citation type="journal article" date="2022" name="Front. Cell. Infect. Microbiol.">
        <title>The Genomes of Two Strains of Taenia crassiceps the Animal Model for the Study of Human Cysticercosis.</title>
        <authorList>
            <person name="Bobes R.J."/>
            <person name="Estrada K."/>
            <person name="Rios-Valencia D.G."/>
            <person name="Calderon-Gallegos A."/>
            <person name="de la Torre P."/>
            <person name="Carrero J.C."/>
            <person name="Sanchez-Flores A."/>
            <person name="Laclette J.P."/>
        </authorList>
    </citation>
    <scope>NUCLEOTIDE SEQUENCE [LARGE SCALE GENOMIC DNA]</scope>
    <source>
        <strain evidence="11">WFUcys</strain>
    </source>
</reference>
<evidence type="ECO:0000256" key="4">
    <source>
        <dbReference type="ARBA" id="ARBA00022741"/>
    </source>
</evidence>
<dbReference type="PANTHER" id="PTHR42753">
    <property type="entry name" value="MITOCHONDRIAL RIBOSOME PROTEIN L39/PROLYL-TRNA LIGASE FAMILY MEMBER"/>
    <property type="match status" value="1"/>
</dbReference>
<dbReference type="EC" id="6.1.1.15" evidence="1"/>
<organism evidence="11 12">
    <name type="scientific">Taenia crassiceps</name>
    <dbReference type="NCBI Taxonomy" id="6207"/>
    <lineage>
        <taxon>Eukaryota</taxon>
        <taxon>Metazoa</taxon>
        <taxon>Spiralia</taxon>
        <taxon>Lophotrochozoa</taxon>
        <taxon>Platyhelminthes</taxon>
        <taxon>Cestoda</taxon>
        <taxon>Eucestoda</taxon>
        <taxon>Cyclophyllidea</taxon>
        <taxon>Taeniidae</taxon>
        <taxon>Taenia</taxon>
    </lineage>
</organism>
<keyword evidence="2 11" id="KW-0436">Ligase</keyword>
<keyword evidence="7" id="KW-0030">Aminoacyl-tRNA synthetase</keyword>
<dbReference type="PRINTS" id="PR01046">
    <property type="entry name" value="TRNASYNTHPRO"/>
</dbReference>
<accession>A0ABR4QD53</accession>
<comment type="catalytic activity">
    <reaction evidence="9">
        <text>tRNA(Pro) + L-proline + ATP = L-prolyl-tRNA(Pro) + AMP + diphosphate</text>
        <dbReference type="Rhea" id="RHEA:14305"/>
        <dbReference type="Rhea" id="RHEA-COMP:9700"/>
        <dbReference type="Rhea" id="RHEA-COMP:9702"/>
        <dbReference type="ChEBI" id="CHEBI:30616"/>
        <dbReference type="ChEBI" id="CHEBI:33019"/>
        <dbReference type="ChEBI" id="CHEBI:60039"/>
        <dbReference type="ChEBI" id="CHEBI:78442"/>
        <dbReference type="ChEBI" id="CHEBI:78532"/>
        <dbReference type="ChEBI" id="CHEBI:456215"/>
        <dbReference type="EC" id="6.1.1.15"/>
    </reaction>
</comment>
<dbReference type="InterPro" id="IPR006195">
    <property type="entry name" value="aa-tRNA-synth_II"/>
</dbReference>
<evidence type="ECO:0000256" key="7">
    <source>
        <dbReference type="ARBA" id="ARBA00023146"/>
    </source>
</evidence>
<dbReference type="InterPro" id="IPR045864">
    <property type="entry name" value="aa-tRNA-synth_II/BPL/LPL"/>
</dbReference>
<sequence>MLVCLEARVLSRSSALLFYALPRRADFASLNSHLRSIFCLCLIGHECIGLHFFRNYYVKRPINSPGAFVLSPIALRVVEKLTTFVDYKMSEVGGQKCLFPTLGRSQLWARSGRWEKFGNEIFRLKDRIGRSLCLQPTHEEEACEFVSRLDLGKSVLPLRIYQISSKFRDEIKPKLGLLRCREFLMKDMYTFDLDVEAAEKTYDAVSNTYSEIFRALRLPVFKVAAEGGLMGDCLSHEFQCPLPVGEDTLSVCPNCNKAVLAKNAGTVPLRTQQTLLDSWMCPDCGSDGQAFSSVELAHCFLLGDKYTSDFNVRTTTQDGIKILQMGCYGIGMTRLLATALEHFTTSLARENPPTELRWPLGFAPYSGAIALQKDNAKDALSGDELNRVLARFMELPSLSISPSDSTFFAGLLPHGDILVDDRPHLSLGRKLLDLRRLGVPWILIAKGVKGSVNAEYELVDVNRGGISFTASLDDVAAAFTCSNFQTSLPCINDGQCSRLWHRSDASG</sequence>
<evidence type="ECO:0000259" key="10">
    <source>
        <dbReference type="PROSITE" id="PS50862"/>
    </source>
</evidence>
<dbReference type="PROSITE" id="PS50862">
    <property type="entry name" value="AA_TRNA_LIGASE_II"/>
    <property type="match status" value="1"/>
</dbReference>
<evidence type="ECO:0000256" key="9">
    <source>
        <dbReference type="ARBA" id="ARBA00047671"/>
    </source>
</evidence>
<keyword evidence="3" id="KW-0479">Metal-binding</keyword>
<dbReference type="InterPro" id="IPR018527">
    <property type="entry name" value="Rubredoxin_Fe_BS"/>
</dbReference>
<keyword evidence="4" id="KW-0547">Nucleotide-binding</keyword>
<evidence type="ECO:0000256" key="1">
    <source>
        <dbReference type="ARBA" id="ARBA00012831"/>
    </source>
</evidence>
<feature type="domain" description="Aminoacyl-transfer RNA synthetases class-II family profile" evidence="10">
    <location>
        <begin position="66"/>
        <end position="413"/>
    </location>
</feature>
<evidence type="ECO:0000256" key="6">
    <source>
        <dbReference type="ARBA" id="ARBA00022917"/>
    </source>
</evidence>
<dbReference type="PROSITE" id="PS00202">
    <property type="entry name" value="RUBREDOXIN"/>
    <property type="match status" value="1"/>
</dbReference>
<name>A0ABR4QD53_9CEST</name>
<gene>
    <name evidence="11" type="ORF">TcWFU_002416</name>
</gene>
<dbReference type="GO" id="GO:0016874">
    <property type="term" value="F:ligase activity"/>
    <property type="evidence" value="ECO:0007669"/>
    <property type="project" value="UniProtKB-KW"/>
</dbReference>